<comment type="caution">
    <text evidence="4">The sequence shown here is derived from an EMBL/GenBank/DDBJ whole genome shotgun (WGS) entry which is preliminary data.</text>
</comment>
<organism evidence="4 5">
    <name type="scientific">Notoacmeibacter marinus</name>
    <dbReference type="NCBI Taxonomy" id="1876515"/>
    <lineage>
        <taxon>Bacteria</taxon>
        <taxon>Pseudomonadati</taxon>
        <taxon>Pseudomonadota</taxon>
        <taxon>Alphaproteobacteria</taxon>
        <taxon>Hyphomicrobiales</taxon>
        <taxon>Notoacmeibacteraceae</taxon>
        <taxon>Notoacmeibacter</taxon>
    </lineage>
</organism>
<dbReference type="Gene3D" id="3.40.630.30">
    <property type="match status" value="1"/>
</dbReference>
<dbReference type="SMART" id="SM01006">
    <property type="entry name" value="AlcB"/>
    <property type="match status" value="1"/>
</dbReference>
<dbReference type="PANTHER" id="PTHR31438">
    <property type="entry name" value="LYSINE N-ACYLTRANSFERASE C17G9.06C-RELATED"/>
    <property type="match status" value="1"/>
</dbReference>
<reference evidence="5" key="1">
    <citation type="journal article" date="2017" name="Int. J. Syst. Evol. Microbiol.">
        <title>Notoacmeibacter marinus gen. nov., sp. nov., isolated from the gut of a limpet and proposal of Notoacmeibacteraceae fam. nov. in the order Rhizobiales of the class Alphaproteobacteria.</title>
        <authorList>
            <person name="Huang Z."/>
            <person name="Guo F."/>
            <person name="Lai Q."/>
        </authorList>
    </citation>
    <scope>NUCLEOTIDE SEQUENCE [LARGE SCALE GENOMIC DNA]</scope>
    <source>
        <strain evidence="5">XMTR2A4</strain>
    </source>
</reference>
<evidence type="ECO:0000256" key="1">
    <source>
        <dbReference type="ARBA" id="ARBA00004924"/>
    </source>
</evidence>
<proteinExistence type="predicted"/>
<keyword evidence="5" id="KW-1185">Reference proteome</keyword>
<dbReference type="SUPFAM" id="SSF55729">
    <property type="entry name" value="Acyl-CoA N-acyltransferases (Nat)"/>
    <property type="match status" value="1"/>
</dbReference>
<name>A0A231UXN1_9HYPH</name>
<dbReference type="Proteomes" id="UP000215405">
    <property type="component" value="Unassembled WGS sequence"/>
</dbReference>
<evidence type="ECO:0000259" key="3">
    <source>
        <dbReference type="SMART" id="SM01006"/>
    </source>
</evidence>
<dbReference type="Pfam" id="PF13523">
    <property type="entry name" value="Acetyltransf_8"/>
    <property type="match status" value="1"/>
</dbReference>
<dbReference type="RefSeq" id="WP_094077467.1">
    <property type="nucleotide sequence ID" value="NZ_NBYO01000002.1"/>
</dbReference>
<feature type="region of interest" description="Disordered" evidence="2">
    <location>
        <begin position="83"/>
        <end position="102"/>
    </location>
</feature>
<dbReference type="PANTHER" id="PTHR31438:SF1">
    <property type="entry name" value="LYSINE N-ACYLTRANSFERASE C17G9.06C-RELATED"/>
    <property type="match status" value="1"/>
</dbReference>
<evidence type="ECO:0000256" key="2">
    <source>
        <dbReference type="SAM" id="MobiDB-lite"/>
    </source>
</evidence>
<dbReference type="GO" id="GO:0019290">
    <property type="term" value="P:siderophore biosynthetic process"/>
    <property type="evidence" value="ECO:0007669"/>
    <property type="project" value="InterPro"/>
</dbReference>
<comment type="pathway">
    <text evidence="1">Siderophore biosynthesis.</text>
</comment>
<dbReference type="InterPro" id="IPR019432">
    <property type="entry name" value="Acyltransferase_MbtK/IucB-like"/>
</dbReference>
<dbReference type="AlphaFoldDB" id="A0A231UXN1"/>
<dbReference type="EMBL" id="NBYO01000002">
    <property type="protein sequence ID" value="OXT00642.1"/>
    <property type="molecule type" value="Genomic_DNA"/>
</dbReference>
<protein>
    <recommendedName>
        <fullName evidence="3">Acyltransferase MbtK/IucB-like conserved domain-containing protein</fullName>
    </recommendedName>
</protein>
<feature type="domain" description="Acyltransferase MbtK/IucB-like conserved" evidence="3">
    <location>
        <begin position="123"/>
        <end position="170"/>
    </location>
</feature>
<evidence type="ECO:0000313" key="5">
    <source>
        <dbReference type="Proteomes" id="UP000215405"/>
    </source>
</evidence>
<gene>
    <name evidence="4" type="ORF">B7H23_11115</name>
</gene>
<sequence>MTAIDLPSAIATPPIFDLWLQIDALFAETGEDRIELSLEWLMRGDIALHDLRCGISNDCTIIVDRIDFYQSAGLWTNRPPAVPPASGLVPGPDGRDHPRRPAKPVGQFYERYDREARCVVSFDVLTIGSHLSLFHRWQNDPRVAHFWEEDKSKEDLAAYLAERIANPGVLPAIASFDGDPAGYLEFYWAREDRLGAYYDSHPWDRGWHGLIGERRHLGRMKTAAWLRSLTHYLFVDCPLTEKIVGEPRADNVKLLRYTDPLAYRKIREFDFPHKRAALMHCYRDEFFAKVRF</sequence>
<dbReference type="InterPro" id="IPR016181">
    <property type="entry name" value="Acyl_CoA_acyltransferase"/>
</dbReference>
<accession>A0A231UXN1</accession>
<evidence type="ECO:0000313" key="4">
    <source>
        <dbReference type="EMBL" id="OXT00642.1"/>
    </source>
</evidence>
<dbReference type="GO" id="GO:0016410">
    <property type="term" value="F:N-acyltransferase activity"/>
    <property type="evidence" value="ECO:0007669"/>
    <property type="project" value="TreeGrafter"/>
</dbReference>